<comment type="subcellular location">
    <subcellularLocation>
        <location evidence="1">Cell membrane</location>
        <topology evidence="1">Multi-pass membrane protein</topology>
    </subcellularLocation>
</comment>
<evidence type="ECO:0000256" key="4">
    <source>
        <dbReference type="ARBA" id="ARBA00022692"/>
    </source>
</evidence>
<dbReference type="NCBIfam" id="TIGR01404">
    <property type="entry name" value="FlhB_rel_III"/>
    <property type="match status" value="1"/>
</dbReference>
<evidence type="ECO:0000256" key="6">
    <source>
        <dbReference type="ARBA" id="ARBA00023026"/>
    </source>
</evidence>
<dbReference type="PANTHER" id="PTHR30531:SF14">
    <property type="entry name" value="SURFACE PRESENTATION OF ANTIGENS PROTEIN SPAS"/>
    <property type="match status" value="1"/>
</dbReference>
<dbReference type="PRINTS" id="PR00950">
    <property type="entry name" value="TYPE3IMSPROT"/>
</dbReference>
<evidence type="ECO:0000313" key="10">
    <source>
        <dbReference type="Proteomes" id="UP001177597"/>
    </source>
</evidence>
<evidence type="ECO:0000256" key="2">
    <source>
        <dbReference type="ARBA" id="ARBA00010690"/>
    </source>
</evidence>
<name>A0AA95GE84_9GAMM</name>
<keyword evidence="4 8" id="KW-0812">Transmembrane</keyword>
<dbReference type="PANTHER" id="PTHR30531">
    <property type="entry name" value="FLAGELLAR BIOSYNTHETIC PROTEIN FLHB"/>
    <property type="match status" value="1"/>
</dbReference>
<reference evidence="9" key="1">
    <citation type="submission" date="2023-04" db="EMBL/GenBank/DDBJ databases">
        <title>Genome dynamics across the evolutionary transition to endosymbiosis.</title>
        <authorList>
            <person name="Siozios S."/>
            <person name="Nadal-Jimenez P."/>
            <person name="Azagi T."/>
            <person name="Sprong H."/>
            <person name="Frost C.L."/>
            <person name="Parratt S.R."/>
            <person name="Taylor G."/>
            <person name="Brettell L."/>
            <person name="Lew K.C."/>
            <person name="Croft L."/>
            <person name="King K.C."/>
            <person name="Brockhurst M.A."/>
            <person name="Hypsa V."/>
            <person name="Novakova E."/>
            <person name="Darby A.C."/>
            <person name="Hurst G.D.D."/>
        </authorList>
    </citation>
    <scope>NUCLEOTIDE SEQUENCE</scope>
    <source>
        <strain evidence="9">AIh</strain>
    </source>
</reference>
<dbReference type="Proteomes" id="UP001177597">
    <property type="component" value="Chromosome"/>
</dbReference>
<accession>A0AA95GE84</accession>
<proteinExistence type="inferred from homology"/>
<dbReference type="InterPro" id="IPR006135">
    <property type="entry name" value="T3SS_substrate_exporter"/>
</dbReference>
<feature type="transmembrane region" description="Helical" evidence="8">
    <location>
        <begin position="29"/>
        <end position="50"/>
    </location>
</feature>
<evidence type="ECO:0000256" key="7">
    <source>
        <dbReference type="ARBA" id="ARBA00023136"/>
    </source>
</evidence>
<dbReference type="SUPFAM" id="SSF160544">
    <property type="entry name" value="EscU C-terminal domain-like"/>
    <property type="match status" value="1"/>
</dbReference>
<evidence type="ECO:0000256" key="5">
    <source>
        <dbReference type="ARBA" id="ARBA00022989"/>
    </source>
</evidence>
<dbReference type="InterPro" id="IPR006307">
    <property type="entry name" value="BsaZ-like"/>
</dbReference>
<organism evidence="9 10">
    <name type="scientific">Arsenophonus nasoniae</name>
    <name type="common">son-killer infecting Nasonia vitripennis</name>
    <dbReference type="NCBI Taxonomy" id="638"/>
    <lineage>
        <taxon>Bacteria</taxon>
        <taxon>Pseudomonadati</taxon>
        <taxon>Pseudomonadota</taxon>
        <taxon>Gammaproteobacteria</taxon>
        <taxon>Enterobacterales</taxon>
        <taxon>Morganellaceae</taxon>
        <taxon>Arsenophonus</taxon>
    </lineage>
</organism>
<feature type="transmembrane region" description="Helical" evidence="8">
    <location>
        <begin position="86"/>
        <end position="110"/>
    </location>
</feature>
<feature type="transmembrane region" description="Helical" evidence="8">
    <location>
        <begin position="140"/>
        <end position="158"/>
    </location>
</feature>
<dbReference type="GO" id="GO:0005886">
    <property type="term" value="C:plasma membrane"/>
    <property type="evidence" value="ECO:0007669"/>
    <property type="project" value="UniProtKB-SubCell"/>
</dbReference>
<dbReference type="Pfam" id="PF01312">
    <property type="entry name" value="Bac_export_2"/>
    <property type="match status" value="1"/>
</dbReference>
<evidence type="ECO:0000256" key="3">
    <source>
        <dbReference type="ARBA" id="ARBA00022475"/>
    </source>
</evidence>
<evidence type="ECO:0000256" key="1">
    <source>
        <dbReference type="ARBA" id="ARBA00004651"/>
    </source>
</evidence>
<dbReference type="RefSeq" id="WP_280628716.1">
    <property type="nucleotide sequence ID" value="NZ_CP123498.1"/>
</dbReference>
<protein>
    <submittedName>
        <fullName evidence="9">Type III secretion system export apparatus subunit SctU</fullName>
    </submittedName>
</protein>
<evidence type="ECO:0000256" key="8">
    <source>
        <dbReference type="SAM" id="Phobius"/>
    </source>
</evidence>
<dbReference type="InterPro" id="IPR029025">
    <property type="entry name" value="T3SS_substrate_exporter_C"/>
</dbReference>
<keyword evidence="5 8" id="KW-1133">Transmembrane helix</keyword>
<keyword evidence="7 8" id="KW-0472">Membrane</keyword>
<sequence>MSGEKTEAPTAKKIKDARKKGQILKSKEIVSSCIIVILLSLLLSLSSFFIEHFLSLFAYLQDSSLLDFQTAKARIVPHIWHITINILLPIIIITILIIVLSHLAQFGFLLSPSSLKPDIKHINPIAGAKKIFSLKNLLEFFKSLLKVIFIGFIVWFVIKRNINFFFHLPKCELKCIPIFIGQLLTQLTIICILGLIIISILDYCLEYHFYIKQLKMSKEEIKKEYKEMDGNPEIKGRRKQLHKELLVNNIRKQVKQSSVIITNPTHIAIGIRYIKHETPLPIVTLKQTDALAQLVKRIAIQENIPIIQRIPLARSLYAEGIIDQYIPENTIETMAEVLHWLIQINQTNK</sequence>
<gene>
    <name evidence="9" type="primary">sctU</name>
    <name evidence="9" type="ORF">QE207_11860</name>
</gene>
<comment type="similarity">
    <text evidence="2">Belongs to the type III secretion exporter family.</text>
</comment>
<keyword evidence="3" id="KW-1003">Cell membrane</keyword>
<evidence type="ECO:0000313" key="9">
    <source>
        <dbReference type="EMBL" id="WGL94414.1"/>
    </source>
</evidence>
<dbReference type="Gene3D" id="3.40.1690.10">
    <property type="entry name" value="secretion proteins EscU"/>
    <property type="match status" value="1"/>
</dbReference>
<feature type="transmembrane region" description="Helical" evidence="8">
    <location>
        <begin position="178"/>
        <end position="205"/>
    </location>
</feature>
<dbReference type="AlphaFoldDB" id="A0AA95GE84"/>
<dbReference type="EMBL" id="CP123498">
    <property type="protein sequence ID" value="WGL94414.1"/>
    <property type="molecule type" value="Genomic_DNA"/>
</dbReference>
<keyword evidence="6" id="KW-0843">Virulence</keyword>
<dbReference type="GO" id="GO:0009306">
    <property type="term" value="P:protein secretion"/>
    <property type="evidence" value="ECO:0007669"/>
    <property type="project" value="InterPro"/>
</dbReference>